<dbReference type="AlphaFoldDB" id="A0A177AXS7"/>
<organism evidence="1 2">
    <name type="scientific">Intoshia linei</name>
    <dbReference type="NCBI Taxonomy" id="1819745"/>
    <lineage>
        <taxon>Eukaryota</taxon>
        <taxon>Metazoa</taxon>
        <taxon>Spiralia</taxon>
        <taxon>Lophotrochozoa</taxon>
        <taxon>Mesozoa</taxon>
        <taxon>Orthonectida</taxon>
        <taxon>Rhopaluridae</taxon>
        <taxon>Intoshia</taxon>
    </lineage>
</organism>
<gene>
    <name evidence="1" type="ORF">A3Q56_05982</name>
</gene>
<accession>A0A177AXS7</accession>
<sequence>MKNQQKLYSMKLWTMMNMIVLMIQLNISPSDIVEISKKLGYSVYCTVSIVNEVMKKIGYKKFAR</sequence>
<dbReference type="Proteomes" id="UP000078046">
    <property type="component" value="Unassembled WGS sequence"/>
</dbReference>
<comment type="caution">
    <text evidence="1">The sequence shown here is derived from an EMBL/GenBank/DDBJ whole genome shotgun (WGS) entry which is preliminary data.</text>
</comment>
<evidence type="ECO:0008006" key="3">
    <source>
        <dbReference type="Google" id="ProtNLM"/>
    </source>
</evidence>
<evidence type="ECO:0000313" key="2">
    <source>
        <dbReference type="Proteomes" id="UP000078046"/>
    </source>
</evidence>
<proteinExistence type="predicted"/>
<reference evidence="1 2" key="1">
    <citation type="submission" date="2016-04" db="EMBL/GenBank/DDBJ databases">
        <title>The genome of Intoshia linei affirms orthonectids as highly simplified spiralians.</title>
        <authorList>
            <person name="Mikhailov K.V."/>
            <person name="Slusarev G.S."/>
            <person name="Nikitin M.A."/>
            <person name="Logacheva M.D."/>
            <person name="Penin A."/>
            <person name="Aleoshin V."/>
            <person name="Panchin Y.V."/>
        </authorList>
    </citation>
    <scope>NUCLEOTIDE SEQUENCE [LARGE SCALE GENOMIC DNA]</scope>
    <source>
        <strain evidence="1">Intl2013</strain>
        <tissue evidence="1">Whole animal</tissue>
    </source>
</reference>
<protein>
    <recommendedName>
        <fullName evidence="3">HTH araC/xylS-type domain-containing protein</fullName>
    </recommendedName>
</protein>
<evidence type="ECO:0000313" key="1">
    <source>
        <dbReference type="EMBL" id="OAF66302.1"/>
    </source>
</evidence>
<keyword evidence="2" id="KW-1185">Reference proteome</keyword>
<name>A0A177AXS7_9BILA</name>
<dbReference type="EMBL" id="LWCA01000974">
    <property type="protein sequence ID" value="OAF66302.1"/>
    <property type="molecule type" value="Genomic_DNA"/>
</dbReference>